<dbReference type="PANTHER" id="PTHR21294">
    <property type="entry name" value="ELECTRON TRANSFER FLAVOPROTEIN BETA-SUBUNIT"/>
    <property type="match status" value="1"/>
</dbReference>
<gene>
    <name evidence="4" type="ORF">CLV83_3742</name>
    <name evidence="3" type="ORF">CLV83_4433</name>
</gene>
<evidence type="ECO:0000313" key="3">
    <source>
        <dbReference type="EMBL" id="TCK02736.1"/>
    </source>
</evidence>
<evidence type="ECO:0000256" key="2">
    <source>
        <dbReference type="ARBA" id="ARBA00022982"/>
    </source>
</evidence>
<evidence type="ECO:0008006" key="6">
    <source>
        <dbReference type="Google" id="ProtNLM"/>
    </source>
</evidence>
<keyword evidence="2" id="KW-0249">Electron transport</keyword>
<dbReference type="InterPro" id="IPR014729">
    <property type="entry name" value="Rossmann-like_a/b/a_fold"/>
</dbReference>
<feature type="non-terminal residue" evidence="3">
    <location>
        <position position="44"/>
    </location>
</feature>
<keyword evidence="5" id="KW-1185">Reference proteome</keyword>
<dbReference type="EMBL" id="SMFU01000011">
    <property type="protein sequence ID" value="TCK04324.1"/>
    <property type="molecule type" value="Genomic_DNA"/>
</dbReference>
<dbReference type="Proteomes" id="UP000294546">
    <property type="component" value="Unassembled WGS sequence"/>
</dbReference>
<organism evidence="3 5">
    <name type="scientific">Marinobacterium mangrovicola</name>
    <dbReference type="NCBI Taxonomy" id="1476959"/>
    <lineage>
        <taxon>Bacteria</taxon>
        <taxon>Pseudomonadati</taxon>
        <taxon>Pseudomonadota</taxon>
        <taxon>Gammaproteobacteria</taxon>
        <taxon>Oceanospirillales</taxon>
        <taxon>Oceanospirillaceae</taxon>
        <taxon>Marinobacterium</taxon>
    </lineage>
</organism>
<sequence length="44" mass="4949">MKILVSVKRVIDYNVKVRVKADNSDVDLANVKMALNPFCEIAVE</sequence>
<protein>
    <recommendedName>
        <fullName evidence="6">Electron transfer flavoprotein beta subunit</fullName>
    </recommendedName>
</protein>
<name>A0A4V2PCW1_9GAMM</name>
<dbReference type="Gene3D" id="3.40.50.620">
    <property type="entry name" value="HUPs"/>
    <property type="match status" value="1"/>
</dbReference>
<dbReference type="GO" id="GO:0009055">
    <property type="term" value="F:electron transfer activity"/>
    <property type="evidence" value="ECO:0007669"/>
    <property type="project" value="InterPro"/>
</dbReference>
<evidence type="ECO:0000256" key="1">
    <source>
        <dbReference type="ARBA" id="ARBA00022448"/>
    </source>
</evidence>
<proteinExistence type="predicted"/>
<reference evidence="3 5" key="1">
    <citation type="submission" date="2019-03" db="EMBL/GenBank/DDBJ databases">
        <title>Genomic Encyclopedia of Archaeal and Bacterial Type Strains, Phase II (KMG-II): from individual species to whole genera.</title>
        <authorList>
            <person name="Goeker M."/>
        </authorList>
    </citation>
    <scope>NUCLEOTIDE SEQUENCE [LARGE SCALE GENOMIC DNA]</scope>
    <source>
        <strain evidence="3 5">DSM 27697</strain>
    </source>
</reference>
<dbReference type="AlphaFoldDB" id="A0A4V2PCW1"/>
<dbReference type="EMBL" id="SMFU01000014">
    <property type="protein sequence ID" value="TCK02736.1"/>
    <property type="molecule type" value="Genomic_DNA"/>
</dbReference>
<evidence type="ECO:0000313" key="5">
    <source>
        <dbReference type="Proteomes" id="UP000294546"/>
    </source>
</evidence>
<dbReference type="InterPro" id="IPR012255">
    <property type="entry name" value="ETF_b"/>
</dbReference>
<keyword evidence="1" id="KW-0813">Transport</keyword>
<accession>A0A4V2PCW1</accession>
<dbReference type="SUPFAM" id="SSF52402">
    <property type="entry name" value="Adenine nucleotide alpha hydrolases-like"/>
    <property type="match status" value="1"/>
</dbReference>
<evidence type="ECO:0000313" key="4">
    <source>
        <dbReference type="EMBL" id="TCK04324.1"/>
    </source>
</evidence>
<comment type="caution">
    <text evidence="3">The sequence shown here is derived from an EMBL/GenBank/DDBJ whole genome shotgun (WGS) entry which is preliminary data.</text>
</comment>
<dbReference type="PANTHER" id="PTHR21294:SF8">
    <property type="entry name" value="ELECTRON TRANSFER FLAVOPROTEIN SUBUNIT BETA"/>
    <property type="match status" value="1"/>
</dbReference>